<gene>
    <name evidence="1" type="ORF">ACFS7Z_03890</name>
</gene>
<dbReference type="Proteomes" id="UP001597641">
    <property type="component" value="Unassembled WGS sequence"/>
</dbReference>
<comment type="caution">
    <text evidence="1">The sequence shown here is derived from an EMBL/GenBank/DDBJ whole genome shotgun (WGS) entry which is preliminary data.</text>
</comment>
<dbReference type="RefSeq" id="WP_377481212.1">
    <property type="nucleotide sequence ID" value="NZ_JBHUOX010000002.1"/>
</dbReference>
<dbReference type="EMBL" id="JBHUOX010000002">
    <property type="protein sequence ID" value="MFD2999490.1"/>
    <property type="molecule type" value="Genomic_DNA"/>
</dbReference>
<evidence type="ECO:0000313" key="1">
    <source>
        <dbReference type="EMBL" id="MFD2999490.1"/>
    </source>
</evidence>
<name>A0ABW6BNR6_9BACT</name>
<sequence>MDELRRLVSLIAERGVKASPLINQQDEDNLETKLFNLIKNEQVTSDVDAAEMLYGDKNVSANYRMLKSRMRKKLLNHLHFIEFSSSKFNLVSIESYKLQAMLLEAHALLVSDEYRIADKLLTQAIVLAKANQVTSCIVRALEKKLVIHSNIINKKAYLEAKEELQYYYKIEAQEKEAASLFQLAHIELSSSLSERNAYLYKIPAVLEQIHKLWLSSKSPVIYNLFHILSIHFLELKGDFLAVSDAVARAEKLLEQGHIQPNRYNYKYNAFIHIYALLRTRQYEEGLILAQDYLQLFEPQAVNWFAFMENYLLLAMHSGNYKLAGELLQRSLASDYVNTIQNTAKERWELYRRYLLLMHSIMPSLDVVNLPQGVLAELVMLPKDKAGYNLSLLVLDTIKSFLNRKVDDYESHAERVRKYITKYLRGEKAERPRLFLRLLLLVIKEDLHPVRARAKGQKLYEKLKQTLPPGDAFAEVEIIPYEHLWDLVLKVLEHRAA</sequence>
<protein>
    <recommendedName>
        <fullName evidence="3">MalT-like TPR region domain-containing protein</fullName>
    </recommendedName>
</protein>
<organism evidence="1 2">
    <name type="scientific">Pontibacter toksunensis</name>
    <dbReference type="NCBI Taxonomy" id="1332631"/>
    <lineage>
        <taxon>Bacteria</taxon>
        <taxon>Pseudomonadati</taxon>
        <taxon>Bacteroidota</taxon>
        <taxon>Cytophagia</taxon>
        <taxon>Cytophagales</taxon>
        <taxon>Hymenobacteraceae</taxon>
        <taxon>Pontibacter</taxon>
    </lineage>
</organism>
<proteinExistence type="predicted"/>
<keyword evidence="2" id="KW-1185">Reference proteome</keyword>
<evidence type="ECO:0000313" key="2">
    <source>
        <dbReference type="Proteomes" id="UP001597641"/>
    </source>
</evidence>
<accession>A0ABW6BNR6</accession>
<evidence type="ECO:0008006" key="3">
    <source>
        <dbReference type="Google" id="ProtNLM"/>
    </source>
</evidence>
<reference evidence="2" key="1">
    <citation type="journal article" date="2019" name="Int. J. Syst. Evol. Microbiol.">
        <title>The Global Catalogue of Microorganisms (GCM) 10K type strain sequencing project: providing services to taxonomists for standard genome sequencing and annotation.</title>
        <authorList>
            <consortium name="The Broad Institute Genomics Platform"/>
            <consortium name="The Broad Institute Genome Sequencing Center for Infectious Disease"/>
            <person name="Wu L."/>
            <person name="Ma J."/>
        </authorList>
    </citation>
    <scope>NUCLEOTIDE SEQUENCE [LARGE SCALE GENOMIC DNA]</scope>
    <source>
        <strain evidence="2">KCTC 23984</strain>
    </source>
</reference>